<protein>
    <submittedName>
        <fullName evidence="1">Polyketide cyclase/dehydrase/lipid transport protein</fullName>
    </submittedName>
</protein>
<evidence type="ECO:0000313" key="1">
    <source>
        <dbReference type="EMBL" id="RZS36820.1"/>
    </source>
</evidence>
<gene>
    <name evidence="1" type="ORF">EV193_10654</name>
</gene>
<dbReference type="InterPro" id="IPR023393">
    <property type="entry name" value="START-like_dom_sf"/>
</dbReference>
<accession>A0A4Q7KLR7</accession>
<dbReference type="OrthoDB" id="4618973at2"/>
<organism evidence="1 2">
    <name type="scientific">Herbihabitans rhizosphaerae</name>
    <dbReference type="NCBI Taxonomy" id="1872711"/>
    <lineage>
        <taxon>Bacteria</taxon>
        <taxon>Bacillati</taxon>
        <taxon>Actinomycetota</taxon>
        <taxon>Actinomycetes</taxon>
        <taxon>Pseudonocardiales</taxon>
        <taxon>Pseudonocardiaceae</taxon>
        <taxon>Herbihabitans</taxon>
    </lineage>
</organism>
<dbReference type="Proteomes" id="UP000294257">
    <property type="component" value="Unassembled WGS sequence"/>
</dbReference>
<comment type="caution">
    <text evidence="1">The sequence shown here is derived from an EMBL/GenBank/DDBJ whole genome shotgun (WGS) entry which is preliminary data.</text>
</comment>
<keyword evidence="2" id="KW-1185">Reference proteome</keyword>
<dbReference type="SUPFAM" id="SSF55961">
    <property type="entry name" value="Bet v1-like"/>
    <property type="match status" value="1"/>
</dbReference>
<dbReference type="AlphaFoldDB" id="A0A4Q7KLR7"/>
<dbReference type="EMBL" id="SGWQ01000006">
    <property type="protein sequence ID" value="RZS36820.1"/>
    <property type="molecule type" value="Genomic_DNA"/>
</dbReference>
<proteinExistence type="predicted"/>
<evidence type="ECO:0000313" key="2">
    <source>
        <dbReference type="Proteomes" id="UP000294257"/>
    </source>
</evidence>
<sequence>MAEPTARASIEIAASPAAVYDLVSDVTTLPEWAAETERCTWLGGADRAAVGAQFRGRNKHKGRPWGTTCTVTAADPGKRFAFGVRVAGLPSAKWSYDIEPTEGGCRVTESTTRLAPRPLALVANRVLFGIPDRDKHNQANIEKTLAQLKKRAEATA</sequence>
<reference evidence="1 2" key="1">
    <citation type="submission" date="2019-02" db="EMBL/GenBank/DDBJ databases">
        <title>Genomic Encyclopedia of Type Strains, Phase IV (KMG-IV): sequencing the most valuable type-strain genomes for metagenomic binning, comparative biology and taxonomic classification.</title>
        <authorList>
            <person name="Goeker M."/>
        </authorList>
    </citation>
    <scope>NUCLEOTIDE SEQUENCE [LARGE SCALE GENOMIC DNA]</scope>
    <source>
        <strain evidence="1 2">DSM 101727</strain>
    </source>
</reference>
<dbReference type="CDD" id="cd07812">
    <property type="entry name" value="SRPBCC"/>
    <property type="match status" value="1"/>
</dbReference>
<name>A0A4Q7KLR7_9PSEU</name>
<dbReference type="Pfam" id="PF10604">
    <property type="entry name" value="Polyketide_cyc2"/>
    <property type="match status" value="1"/>
</dbReference>
<dbReference type="RefSeq" id="WP_130345452.1">
    <property type="nucleotide sequence ID" value="NZ_SGWQ01000006.1"/>
</dbReference>
<dbReference type="InterPro" id="IPR019587">
    <property type="entry name" value="Polyketide_cyclase/dehydratase"/>
</dbReference>
<dbReference type="Gene3D" id="3.30.530.20">
    <property type="match status" value="1"/>
</dbReference>